<dbReference type="GO" id="GO:0016055">
    <property type="term" value="P:Wnt signaling pathway"/>
    <property type="evidence" value="ECO:0007669"/>
    <property type="project" value="UniProtKB-KW"/>
</dbReference>
<dbReference type="SMART" id="SM00248">
    <property type="entry name" value="ANK"/>
    <property type="match status" value="15"/>
</dbReference>
<comment type="subcellular location">
    <subcellularLocation>
        <location evidence="1">Cytoplasm</location>
        <location evidence="1">Cytoskeleton</location>
    </subcellularLocation>
</comment>
<keyword evidence="2" id="KW-0217">Developmental protein</keyword>
<feature type="compositionally biased region" description="Basic and acidic residues" evidence="13">
    <location>
        <begin position="591"/>
        <end position="609"/>
    </location>
</feature>
<keyword evidence="5" id="KW-0677">Repeat</keyword>
<dbReference type="Ensembl" id="ENSSSCT00060004686.1">
    <property type="protein sequence ID" value="ENSSSCP00060001578.1"/>
    <property type="gene ID" value="ENSSSCG00060003767.1"/>
</dbReference>
<feature type="repeat" description="ANK" evidence="12">
    <location>
        <begin position="454"/>
        <end position="486"/>
    </location>
</feature>
<evidence type="ECO:0000256" key="4">
    <source>
        <dbReference type="ARBA" id="ARBA00022687"/>
    </source>
</evidence>
<dbReference type="CDD" id="cd23767">
    <property type="entry name" value="IQCD"/>
    <property type="match status" value="2"/>
</dbReference>
<dbReference type="GO" id="GO:0005516">
    <property type="term" value="F:calmodulin binding"/>
    <property type="evidence" value="ECO:0007669"/>
    <property type="project" value="UniProtKB-KW"/>
</dbReference>
<feature type="repeat" description="ANK" evidence="12">
    <location>
        <begin position="421"/>
        <end position="453"/>
    </location>
</feature>
<name>A0A8D1UG12_PIG</name>
<feature type="repeat" description="ANK" evidence="12">
    <location>
        <begin position="487"/>
        <end position="519"/>
    </location>
</feature>
<feature type="repeat" description="ANK" evidence="12">
    <location>
        <begin position="46"/>
        <end position="78"/>
    </location>
</feature>
<keyword evidence="8" id="KW-0206">Cytoskeleton</keyword>
<feature type="region of interest" description="Disordered" evidence="13">
    <location>
        <begin position="806"/>
        <end position="827"/>
    </location>
</feature>
<dbReference type="SUPFAM" id="SSF48403">
    <property type="entry name" value="Ankyrin repeat"/>
    <property type="match status" value="2"/>
</dbReference>
<evidence type="ECO:0000256" key="6">
    <source>
        <dbReference type="ARBA" id="ARBA00022860"/>
    </source>
</evidence>
<accession>A0A8D1UG12</accession>
<evidence type="ECO:0000256" key="9">
    <source>
        <dbReference type="ARBA" id="ARBA00059836"/>
    </source>
</evidence>
<dbReference type="Pfam" id="PF13637">
    <property type="entry name" value="Ank_4"/>
    <property type="match status" value="1"/>
</dbReference>
<dbReference type="SMART" id="SM00015">
    <property type="entry name" value="IQ"/>
    <property type="match status" value="2"/>
</dbReference>
<dbReference type="FunFam" id="1.25.40.20:FF:000134">
    <property type="entry name" value="inversin isoform X1"/>
    <property type="match status" value="1"/>
</dbReference>
<feature type="repeat" description="ANK" evidence="12">
    <location>
        <begin position="355"/>
        <end position="387"/>
    </location>
</feature>
<dbReference type="PANTHER" id="PTHR24198:SF194">
    <property type="entry name" value="INVERSIN-A"/>
    <property type="match status" value="1"/>
</dbReference>
<dbReference type="Pfam" id="PF00023">
    <property type="entry name" value="Ank"/>
    <property type="match status" value="2"/>
</dbReference>
<evidence type="ECO:0000256" key="5">
    <source>
        <dbReference type="ARBA" id="ARBA00022737"/>
    </source>
</evidence>
<dbReference type="FunFam" id="1.25.40.20:FF:000078">
    <property type="entry name" value="Inversin"/>
    <property type="match status" value="1"/>
</dbReference>
<dbReference type="InterPro" id="IPR002110">
    <property type="entry name" value="Ankyrin_rpt"/>
</dbReference>
<evidence type="ECO:0000256" key="1">
    <source>
        <dbReference type="ARBA" id="ARBA00004245"/>
    </source>
</evidence>
<keyword evidence="4" id="KW-0879">Wnt signaling pathway</keyword>
<evidence type="ECO:0000256" key="2">
    <source>
        <dbReference type="ARBA" id="ARBA00022473"/>
    </source>
</evidence>
<gene>
    <name evidence="14" type="primary">INVS</name>
</gene>
<evidence type="ECO:0000313" key="15">
    <source>
        <dbReference type="Proteomes" id="UP000694723"/>
    </source>
</evidence>
<dbReference type="FunFam" id="1.25.40.20:FF:000092">
    <property type="entry name" value="inversin isoform X1"/>
    <property type="match status" value="1"/>
</dbReference>
<dbReference type="PRINTS" id="PR01415">
    <property type="entry name" value="ANKYRIN"/>
</dbReference>
<feature type="compositionally biased region" description="Basic and acidic residues" evidence="13">
    <location>
        <begin position="706"/>
        <end position="715"/>
    </location>
</feature>
<feature type="repeat" description="ANK" evidence="12">
    <location>
        <begin position="253"/>
        <end position="285"/>
    </location>
</feature>
<evidence type="ECO:0000256" key="8">
    <source>
        <dbReference type="ARBA" id="ARBA00023212"/>
    </source>
</evidence>
<dbReference type="AlphaFoldDB" id="A0A8D1UG12"/>
<feature type="repeat" description="ANK" evidence="12">
    <location>
        <begin position="147"/>
        <end position="179"/>
    </location>
</feature>
<evidence type="ECO:0000256" key="11">
    <source>
        <dbReference type="ARBA" id="ARBA00078500"/>
    </source>
</evidence>
<evidence type="ECO:0000256" key="7">
    <source>
        <dbReference type="ARBA" id="ARBA00023043"/>
    </source>
</evidence>
<evidence type="ECO:0000256" key="12">
    <source>
        <dbReference type="PROSITE-ProRule" id="PRU00023"/>
    </source>
</evidence>
<dbReference type="Gene3D" id="1.25.40.20">
    <property type="entry name" value="Ankyrin repeat-containing domain"/>
    <property type="match status" value="5"/>
</dbReference>
<dbReference type="FunFam" id="1.25.40.20:FF:000082">
    <property type="entry name" value="Inversin"/>
    <property type="match status" value="1"/>
</dbReference>
<keyword evidence="3" id="KW-0963">Cytoplasm</keyword>
<dbReference type="PROSITE" id="PS50088">
    <property type="entry name" value="ANK_REPEAT"/>
    <property type="match status" value="11"/>
</dbReference>
<dbReference type="GO" id="GO:0005856">
    <property type="term" value="C:cytoskeleton"/>
    <property type="evidence" value="ECO:0007669"/>
    <property type="project" value="UniProtKB-SubCell"/>
</dbReference>
<evidence type="ECO:0000256" key="13">
    <source>
        <dbReference type="SAM" id="MobiDB-lite"/>
    </source>
</evidence>
<dbReference type="InterPro" id="IPR000048">
    <property type="entry name" value="IQ_motif_EF-hand-BS"/>
</dbReference>
<organism evidence="14 15">
    <name type="scientific">Sus scrofa</name>
    <name type="common">Pig</name>
    <dbReference type="NCBI Taxonomy" id="9823"/>
    <lineage>
        <taxon>Eukaryota</taxon>
        <taxon>Metazoa</taxon>
        <taxon>Chordata</taxon>
        <taxon>Craniata</taxon>
        <taxon>Vertebrata</taxon>
        <taxon>Euteleostomi</taxon>
        <taxon>Mammalia</taxon>
        <taxon>Eutheria</taxon>
        <taxon>Laurasiatheria</taxon>
        <taxon>Artiodactyla</taxon>
        <taxon>Suina</taxon>
        <taxon>Suidae</taxon>
        <taxon>Sus</taxon>
    </lineage>
</organism>
<sequence length="907" mass="101670">MNRSENFFPGSSLASQVHAAAINGDKGALHKLIIGNSALKDKEDQFGRTPLMYCVLADRLDCADTLLKAGADVNKTDHSQRTALHLAAQKGNYRFMKLLLTRRANWMQKDLEEMTPLHLTTRHKSPKCLALLLKFMAPGEVDTQDKNKQTALHWSAYYNNPEHVKLLIKHDSNIGIPDVEGKIPLHWAANHKDPSAVHTVRCILDAAPTESLLNWQDYEGRTPLHFAVADGNVTVVDVLTSYESCNITSYDNLFRTPLHWAALLGHAQIVHLLLERNKSGTIPSDSQGATPLHYAAQSNFAETVKVFLKHPSVKDDSDLEGRTSFMWAAGKGSDDVLRTMLNLKSDIDINMADKYGGTALHAAALSGHVSTVELLLENNAQVDATDVMKHTPLFRACEMGHKDVIQTLIKGGARVDLVDQDGHSLLHWAALGGNADVCQILIENKINPNVQDYAGRTPLQCAAYGGYINCMAVLMENNADPNIQDKEGRTALHWSCNNGYLDAIKLLLDFAAFPNQMENNEERYTPLDYALLGERHEVIQFMLEHGALSIAAIQDIAAFKIQAVYKGYKVRKAFRDRKNLLMKHEQLRKDAAAKKREEEIKRREAEQQKGRLSPDSCRPQAPPHLPSTQSEPHRQSCAPSIQPPCSDTAQGPEQKACRQSPGRETPSRAPQKEQRLSPDFPRTGPRKPREKAREHSKGRSACVHFSPKEESDGNRRPGVSSVEKSRELRLQIIQRERSRKELFRKKNKAAAVIQRAWRSYQLRKHLSHLLYMKQLGTRDMDRWNRNCMALILHAWRKNLELKPSKAMAVSRTTKSPPKGSSATKLTRHSVLKQIYGSQEGKLRQPTRSSKAHAVLSLNSVSNLQCIHLLDNSGRSKNFSYNLQSANPSKNKTKLRLPMEENCLGTLQ</sequence>
<dbReference type="PROSITE" id="PS50297">
    <property type="entry name" value="ANK_REP_REGION"/>
    <property type="match status" value="10"/>
</dbReference>
<evidence type="ECO:0000313" key="14">
    <source>
        <dbReference type="Ensembl" id="ENSSSCP00060001578.1"/>
    </source>
</evidence>
<feature type="repeat" description="ANK" evidence="12">
    <location>
        <begin position="79"/>
        <end position="111"/>
    </location>
</feature>
<protein>
    <recommendedName>
        <fullName evidence="10">Inversin</fullName>
    </recommendedName>
    <alternativeName>
        <fullName evidence="11">Nephrocystin-2</fullName>
    </alternativeName>
</protein>
<keyword evidence="6" id="KW-0112">Calmodulin-binding</keyword>
<feature type="repeat" description="ANK" evidence="12">
    <location>
        <begin position="219"/>
        <end position="239"/>
    </location>
</feature>
<reference evidence="14" key="1">
    <citation type="submission" date="2025-08" db="UniProtKB">
        <authorList>
            <consortium name="Ensembl"/>
        </authorList>
    </citation>
    <scope>IDENTIFICATION</scope>
</reference>
<evidence type="ECO:0000256" key="10">
    <source>
        <dbReference type="ARBA" id="ARBA00067613"/>
    </source>
</evidence>
<feature type="repeat" description="ANK" evidence="12">
    <location>
        <begin position="287"/>
        <end position="319"/>
    </location>
</feature>
<feature type="region of interest" description="Disordered" evidence="13">
    <location>
        <begin position="591"/>
        <end position="726"/>
    </location>
</feature>
<keyword evidence="7 12" id="KW-0040">ANK repeat</keyword>
<dbReference type="Pfam" id="PF00612">
    <property type="entry name" value="IQ"/>
    <property type="match status" value="2"/>
</dbReference>
<evidence type="ECO:0000256" key="3">
    <source>
        <dbReference type="ARBA" id="ARBA00022490"/>
    </source>
</evidence>
<dbReference type="InterPro" id="IPR036770">
    <property type="entry name" value="Ankyrin_rpt-contain_sf"/>
</dbReference>
<dbReference type="PANTHER" id="PTHR24198">
    <property type="entry name" value="ANKYRIN REPEAT AND PROTEIN KINASE DOMAIN-CONTAINING PROTEIN"/>
    <property type="match status" value="1"/>
</dbReference>
<dbReference type="PROSITE" id="PS50096">
    <property type="entry name" value="IQ"/>
    <property type="match status" value="2"/>
</dbReference>
<dbReference type="FunFam" id="1.25.40.20:FF:000144">
    <property type="entry name" value="inversin isoform X1"/>
    <property type="match status" value="1"/>
</dbReference>
<feature type="repeat" description="ANK" evidence="12">
    <location>
        <begin position="388"/>
        <end position="420"/>
    </location>
</feature>
<dbReference type="Pfam" id="PF12796">
    <property type="entry name" value="Ank_2"/>
    <property type="match status" value="4"/>
</dbReference>
<feature type="compositionally biased region" description="Polar residues" evidence="13">
    <location>
        <begin position="810"/>
        <end position="824"/>
    </location>
</feature>
<dbReference type="Proteomes" id="UP000694723">
    <property type="component" value="Unplaced"/>
</dbReference>
<feature type="compositionally biased region" description="Polar residues" evidence="13">
    <location>
        <begin position="637"/>
        <end position="651"/>
    </location>
</feature>
<comment type="function">
    <text evidence="9">Required for normal renal development and establishment of left-right axis. Probably acts as a molecular switch between different Wnt signaling pathways. Inhibits the canonical Wnt pathway by targeting cytoplasmic disheveled (DVL1) for degradation by the ubiquitin-proteasome. This suggests that it is required in renal development to oppose the repression of terminal differentiation of tubular epithelial cells by Wnt signaling. Involved in the organization of apical junctions in kidney cells together with NPHP1, NPHP4 and RPGRIP1L/NPHP8. Does not seem to be strictly required for ciliogenesis.</text>
</comment>
<proteinExistence type="predicted"/>